<organism evidence="2 3">
    <name type="scientific">Lelliottia nimipressuralis</name>
    <dbReference type="NCBI Taxonomy" id="69220"/>
    <lineage>
        <taxon>Bacteria</taxon>
        <taxon>Pseudomonadati</taxon>
        <taxon>Pseudomonadota</taxon>
        <taxon>Gammaproteobacteria</taxon>
        <taxon>Enterobacterales</taxon>
        <taxon>Enterobacteriaceae</taxon>
        <taxon>Lelliottia</taxon>
    </lineage>
</organism>
<dbReference type="Pfam" id="PF13289">
    <property type="entry name" value="SIR2_2"/>
    <property type="match status" value="1"/>
</dbReference>
<evidence type="ECO:0000313" key="3">
    <source>
        <dbReference type="Proteomes" id="UP000323910"/>
    </source>
</evidence>
<dbReference type="EMBL" id="VTFR01000014">
    <property type="protein sequence ID" value="TYT29265.1"/>
    <property type="molecule type" value="Genomic_DNA"/>
</dbReference>
<dbReference type="Pfam" id="PF25199">
    <property type="entry name" value="nSTAND_NTPase5"/>
    <property type="match status" value="1"/>
</dbReference>
<dbReference type="Proteomes" id="UP000323910">
    <property type="component" value="Unassembled WGS sequence"/>
</dbReference>
<dbReference type="InterPro" id="IPR027417">
    <property type="entry name" value="P-loop_NTPase"/>
</dbReference>
<feature type="domain" description="Novel STAND NTPase 5" evidence="1">
    <location>
        <begin position="316"/>
        <end position="447"/>
    </location>
</feature>
<gene>
    <name evidence="2" type="ORF">FZO59_21000</name>
</gene>
<accession>A0ABY3NXC0</accession>
<keyword evidence="3" id="KW-1185">Reference proteome</keyword>
<dbReference type="SUPFAM" id="SSF52540">
    <property type="entry name" value="P-loop containing nucleoside triphosphate hydrolases"/>
    <property type="match status" value="2"/>
</dbReference>
<dbReference type="RefSeq" id="WP_149045036.1">
    <property type="nucleotide sequence ID" value="NZ_VTFR01000014.1"/>
</dbReference>
<protein>
    <submittedName>
        <fullName evidence="2">Cold-shock protein</fullName>
    </submittedName>
</protein>
<evidence type="ECO:0000259" key="1">
    <source>
        <dbReference type="Pfam" id="PF25199"/>
    </source>
</evidence>
<sequence length="830" mass="94890">MNNHIRTAILNGRFVLLLGAGASYGSLNRLKSNPPIGNALSKIIAEEAGFELEEGDDLADVYASGLNNLGEIGMQKLLEKYYKHCLPSQEYLDMMQYPFPRVYTFNIDDAIEKAAGTITNKVFNVRRRNSRIEDFDPFFSQMDLVKLNGDINYPEEGFIFSPAQYGEGSAEEPVWYMELARDYHRFTFVFIGTKIKEPIFRHQIEKYKKRTGDQSLKSYLIVPELSPVQQNSLSGSNIEYINGTLSDFMKWMKETFPEGLTPKDILMNTRPEMAYLSNGEEPTFSKTIAKALDKVVQVNRSELLKHTESMQPTVKEFYKGFKPTWSDIINNIPALLDNTKKIIEASVNNISNKKLFLILGPAGSGKTTALKQLALQIADRTAKNCYYVEGIPEDLTNLIRILNKRNNSTFYVFFEKLADIASDLSQLIANGFDNHAIFVGSENVRIWEYRVKEHLEQFSPYIQSYDSISEKDVDPILNKIELYGNWARLKKMSYRNRRLEILKKSKRQLLIGLIEATSGEGFDQIIKREFADIKDKSERALLLLSGLATLHRSEASEATLTRALSYLGVTSNVSELCSRLSGLVNYNNGYVSTRHRIYVERLTSLFVDDTEMSELITAYIYSFSVYQFPIVVNISKKDAAVYKGLVNFKFLKKVLRDSKQSILNIYSFFEKQLELEGLFLLQYGLALRAYGDNELALQKLINAREAFPESPHIEHAYAQQLLIIAENTSDANLSLEYLDKAKDILNRLDKTNKHETDRYPIITLSISHVRILDMLGKETDAKIIAKQYFDDLTYKFGKNDSKLNEMVIATKKFLTLYFTKGVIVDIHTYD</sequence>
<reference evidence="2 3" key="1">
    <citation type="submission" date="2019-08" db="EMBL/GenBank/DDBJ databases">
        <title>The draft genome of Lelliottia nimipressuralis strain CICC 24156.</title>
        <authorList>
            <person name="Wu W."/>
            <person name="Feng Y."/>
            <person name="Zong Z."/>
        </authorList>
    </citation>
    <scope>NUCLEOTIDE SEQUENCE [LARGE SCALE GENOMIC DNA]</scope>
    <source>
        <strain evidence="2 3">CICC 24156</strain>
    </source>
</reference>
<evidence type="ECO:0000313" key="2">
    <source>
        <dbReference type="EMBL" id="TYT29265.1"/>
    </source>
</evidence>
<name>A0ABY3NXC0_9ENTR</name>
<comment type="caution">
    <text evidence="2">The sequence shown here is derived from an EMBL/GenBank/DDBJ whole genome shotgun (WGS) entry which is preliminary data.</text>
</comment>
<dbReference type="Gene3D" id="3.40.50.300">
    <property type="entry name" value="P-loop containing nucleotide triphosphate hydrolases"/>
    <property type="match status" value="1"/>
</dbReference>
<proteinExistence type="predicted"/>
<dbReference type="InterPro" id="IPR057574">
    <property type="entry name" value="nSTAND_NTPase5_dom"/>
</dbReference>